<dbReference type="Pfam" id="PF01418">
    <property type="entry name" value="HTH_6"/>
    <property type="match status" value="1"/>
</dbReference>
<keyword evidence="1" id="KW-0805">Transcription regulation</keyword>
<dbReference type="PROSITE" id="PS51071">
    <property type="entry name" value="HTH_RPIR"/>
    <property type="match status" value="1"/>
</dbReference>
<dbReference type="PROSITE" id="PS51464">
    <property type="entry name" value="SIS"/>
    <property type="match status" value="1"/>
</dbReference>
<evidence type="ECO:0000259" key="5">
    <source>
        <dbReference type="PROSITE" id="PS51464"/>
    </source>
</evidence>
<protein>
    <submittedName>
        <fullName evidence="6">MurR/RpiR family transcriptional regulator</fullName>
    </submittedName>
</protein>
<dbReference type="Proteomes" id="UP001597249">
    <property type="component" value="Unassembled WGS sequence"/>
</dbReference>
<dbReference type="InterPro" id="IPR001347">
    <property type="entry name" value="SIS_dom"/>
</dbReference>
<dbReference type="PANTHER" id="PTHR30514">
    <property type="entry name" value="GLUCOKINASE"/>
    <property type="match status" value="1"/>
</dbReference>
<reference evidence="7" key="1">
    <citation type="journal article" date="2019" name="Int. J. Syst. Evol. Microbiol.">
        <title>The Global Catalogue of Microorganisms (GCM) 10K type strain sequencing project: providing services to taxonomists for standard genome sequencing and annotation.</title>
        <authorList>
            <consortium name="The Broad Institute Genomics Platform"/>
            <consortium name="The Broad Institute Genome Sequencing Center for Infectious Disease"/>
            <person name="Wu L."/>
            <person name="Ma J."/>
        </authorList>
    </citation>
    <scope>NUCLEOTIDE SEQUENCE [LARGE SCALE GENOMIC DNA]</scope>
    <source>
        <strain evidence="7">CCM 8911</strain>
    </source>
</reference>
<keyword evidence="2" id="KW-0238">DNA-binding</keyword>
<feature type="domain" description="HTH rpiR-type" evidence="4">
    <location>
        <begin position="2"/>
        <end position="78"/>
    </location>
</feature>
<dbReference type="RefSeq" id="WP_125585351.1">
    <property type="nucleotide sequence ID" value="NZ_JBHTMO010000004.1"/>
</dbReference>
<comment type="caution">
    <text evidence="6">The sequence shown here is derived from an EMBL/GenBank/DDBJ whole genome shotgun (WGS) entry which is preliminary data.</text>
</comment>
<dbReference type="InterPro" id="IPR000281">
    <property type="entry name" value="HTH_RpiR"/>
</dbReference>
<dbReference type="Gene3D" id="3.40.50.10490">
    <property type="entry name" value="Glucose-6-phosphate isomerase like protein, domain 1"/>
    <property type="match status" value="1"/>
</dbReference>
<evidence type="ECO:0000313" key="7">
    <source>
        <dbReference type="Proteomes" id="UP001597249"/>
    </source>
</evidence>
<dbReference type="InterPro" id="IPR009057">
    <property type="entry name" value="Homeodomain-like_sf"/>
</dbReference>
<evidence type="ECO:0000259" key="4">
    <source>
        <dbReference type="PROSITE" id="PS51071"/>
    </source>
</evidence>
<sequence length="300" mass="33615">MMKIIQQIASLGAQLTPAEHRVASYIVDYPELVLKQNVAQLAQAAGSSPASVVRFFQRAKVGNLAQFKITLSSELAKQSGPRSRDIDPYDDYELVKEKLLDNSIQSLYQTGDTLAKENVLDVVEQIHSAKRIYLLGIGASYLVAENIDQKWMRAGVTMQMYQELNVFLPLIETAGPGDLFWFISNSGQTPEVVWAAAAVKKRGLRSLSLTKVGDNPLARLTRWQLHTASPLETEVRSAATNSLLSQFLVIDIVYYFYLSQYYDEIADNISRTHAIIADYHHNFAASEKLERSDRHGIDHP</sequence>
<gene>
    <name evidence="6" type="ORF">ACFQ3L_02380</name>
</gene>
<evidence type="ECO:0000256" key="1">
    <source>
        <dbReference type="ARBA" id="ARBA00023015"/>
    </source>
</evidence>
<dbReference type="Gene3D" id="1.10.10.10">
    <property type="entry name" value="Winged helix-like DNA-binding domain superfamily/Winged helix DNA-binding domain"/>
    <property type="match status" value="1"/>
</dbReference>
<dbReference type="EMBL" id="JBHTMO010000004">
    <property type="protein sequence ID" value="MFD1392434.1"/>
    <property type="molecule type" value="Genomic_DNA"/>
</dbReference>
<evidence type="ECO:0000313" key="6">
    <source>
        <dbReference type="EMBL" id="MFD1392434.1"/>
    </source>
</evidence>
<dbReference type="SUPFAM" id="SSF53697">
    <property type="entry name" value="SIS domain"/>
    <property type="match status" value="1"/>
</dbReference>
<dbReference type="InterPro" id="IPR046348">
    <property type="entry name" value="SIS_dom_sf"/>
</dbReference>
<keyword evidence="3" id="KW-0804">Transcription</keyword>
<accession>A0ABW4B6B8</accession>
<dbReference type="InterPro" id="IPR047640">
    <property type="entry name" value="RpiR-like"/>
</dbReference>
<dbReference type="InterPro" id="IPR036388">
    <property type="entry name" value="WH-like_DNA-bd_sf"/>
</dbReference>
<proteinExistence type="predicted"/>
<dbReference type="CDD" id="cd05013">
    <property type="entry name" value="SIS_RpiR"/>
    <property type="match status" value="1"/>
</dbReference>
<keyword evidence="7" id="KW-1185">Reference proteome</keyword>
<dbReference type="Pfam" id="PF01380">
    <property type="entry name" value="SIS"/>
    <property type="match status" value="1"/>
</dbReference>
<name>A0ABW4B6B8_9LACO</name>
<organism evidence="6 7">
    <name type="scientific">Lacticaseibacillus jixianensis</name>
    <dbReference type="NCBI Taxonomy" id="2486012"/>
    <lineage>
        <taxon>Bacteria</taxon>
        <taxon>Bacillati</taxon>
        <taxon>Bacillota</taxon>
        <taxon>Bacilli</taxon>
        <taxon>Lactobacillales</taxon>
        <taxon>Lactobacillaceae</taxon>
        <taxon>Lacticaseibacillus</taxon>
    </lineage>
</organism>
<dbReference type="SUPFAM" id="SSF46689">
    <property type="entry name" value="Homeodomain-like"/>
    <property type="match status" value="1"/>
</dbReference>
<feature type="domain" description="SIS" evidence="5">
    <location>
        <begin position="122"/>
        <end position="263"/>
    </location>
</feature>
<evidence type="ECO:0000256" key="2">
    <source>
        <dbReference type="ARBA" id="ARBA00023125"/>
    </source>
</evidence>
<evidence type="ECO:0000256" key="3">
    <source>
        <dbReference type="ARBA" id="ARBA00023163"/>
    </source>
</evidence>
<dbReference type="InterPro" id="IPR035472">
    <property type="entry name" value="RpiR-like_SIS"/>
</dbReference>
<dbReference type="PANTHER" id="PTHR30514:SF10">
    <property type="entry name" value="MURR_RPIR FAMILY TRANSCRIPTIONAL REGULATOR"/>
    <property type="match status" value="1"/>
</dbReference>